<keyword evidence="4" id="KW-1185">Reference proteome</keyword>
<feature type="transmembrane region" description="Helical" evidence="2">
    <location>
        <begin position="105"/>
        <end position="123"/>
    </location>
</feature>
<proteinExistence type="predicted"/>
<keyword evidence="2" id="KW-0472">Membrane</keyword>
<keyword evidence="2" id="KW-1133">Transmembrane helix</keyword>
<dbReference type="AlphaFoldDB" id="A0A1L7LKN2"/>
<feature type="transmembrane region" description="Helical" evidence="2">
    <location>
        <begin position="24"/>
        <end position="47"/>
    </location>
</feature>
<dbReference type="EMBL" id="AP014612">
    <property type="protein sequence ID" value="BAQ24763.1"/>
    <property type="molecule type" value="Genomic_DNA"/>
</dbReference>
<feature type="transmembrane region" description="Helical" evidence="2">
    <location>
        <begin position="129"/>
        <end position="148"/>
    </location>
</feature>
<dbReference type="GO" id="GO:0005886">
    <property type="term" value="C:plasma membrane"/>
    <property type="evidence" value="ECO:0007669"/>
    <property type="project" value="TreeGrafter"/>
</dbReference>
<reference evidence="3 4" key="1">
    <citation type="journal article" date="2016" name="Microbiol. Immunol.">
        <title>Complete genome sequence of Streptococcus troglodytae TKU31 isolated from the oral cavity of a chimpanzee (Pan troglodytes).</title>
        <authorList>
            <person name="Okamoto M."/>
            <person name="Naito M."/>
            <person name="Miyanohara M."/>
            <person name="Imai S."/>
            <person name="Nomura Y."/>
            <person name="Saito W."/>
            <person name="Momoi Y."/>
            <person name="Takada K."/>
            <person name="Miyabe-Nishiwaki T."/>
            <person name="Tomonaga M."/>
            <person name="Hanada N."/>
        </authorList>
    </citation>
    <scope>NUCLEOTIDE SEQUENCE [LARGE SCALE GENOMIC DNA]</scope>
    <source>
        <strain evidence="4">TKU 31</strain>
    </source>
</reference>
<dbReference type="KEGG" id="strg:SRT_15020"/>
<feature type="transmembrane region" description="Helical" evidence="2">
    <location>
        <begin position="67"/>
        <end position="93"/>
    </location>
</feature>
<feature type="region of interest" description="Disordered" evidence="1">
    <location>
        <begin position="160"/>
        <end position="208"/>
    </location>
</feature>
<name>A0A1L7LKN2_9STRE</name>
<evidence type="ECO:0000313" key="4">
    <source>
        <dbReference type="Proteomes" id="UP000217758"/>
    </source>
</evidence>
<accession>A0A1L7LKN2</accession>
<feature type="compositionally biased region" description="Low complexity" evidence="1">
    <location>
        <begin position="160"/>
        <end position="182"/>
    </location>
</feature>
<evidence type="ECO:0000256" key="1">
    <source>
        <dbReference type="SAM" id="MobiDB-lite"/>
    </source>
</evidence>
<dbReference type="PANTHER" id="PTHR34980">
    <property type="entry name" value="INNER MEMBRANE PROTEIN-RELATED-RELATED"/>
    <property type="match status" value="1"/>
</dbReference>
<dbReference type="PANTHER" id="PTHR34980:SF2">
    <property type="entry name" value="INNER MEMBRANE PROTEIN YHAH-RELATED"/>
    <property type="match status" value="1"/>
</dbReference>
<sequence length="208" mass="23647">MFTAYKKFWTNYVNFTGRSSRSDYWWAILCNSLIMLPFVFTATSIFYSNLIEFIRGSAISAFSGEESVWSIYSIDIIILFVIIVLFSLAILLPTLAISIRRLRDAGFHWSLIFVPIGAALFSFLELIPFLRAIVSIIVWFALIFYYILLCQPSKPYQAPVQPIAPQQPQQMAPQGQPVQAQPQPQPQTTPQQPQTPPVQQPQAPTNQQ</sequence>
<gene>
    <name evidence="3" type="ORF">SRT_15020</name>
</gene>
<evidence type="ECO:0008006" key="5">
    <source>
        <dbReference type="Google" id="ProtNLM"/>
    </source>
</evidence>
<evidence type="ECO:0000313" key="3">
    <source>
        <dbReference type="EMBL" id="BAQ24763.1"/>
    </source>
</evidence>
<protein>
    <recommendedName>
        <fullName evidence="5">DUF805 domain-containing protein</fullName>
    </recommendedName>
</protein>
<dbReference type="Proteomes" id="UP000217758">
    <property type="component" value="Chromosome"/>
</dbReference>
<organism evidence="3 4">
    <name type="scientific">Streptococcus troglodytae</name>
    <dbReference type="NCBI Taxonomy" id="1111760"/>
    <lineage>
        <taxon>Bacteria</taxon>
        <taxon>Bacillati</taxon>
        <taxon>Bacillota</taxon>
        <taxon>Bacilli</taxon>
        <taxon>Lactobacillales</taxon>
        <taxon>Streptococcaceae</taxon>
        <taxon>Streptococcus</taxon>
    </lineage>
</organism>
<dbReference type="InterPro" id="IPR008523">
    <property type="entry name" value="DUF805"/>
</dbReference>
<dbReference type="Pfam" id="PF05656">
    <property type="entry name" value="DUF805"/>
    <property type="match status" value="1"/>
</dbReference>
<keyword evidence="2" id="KW-0812">Transmembrane</keyword>
<feature type="compositionally biased region" description="Pro residues" evidence="1">
    <location>
        <begin position="183"/>
        <end position="199"/>
    </location>
</feature>
<evidence type="ECO:0000256" key="2">
    <source>
        <dbReference type="SAM" id="Phobius"/>
    </source>
</evidence>
<dbReference type="RefSeq" id="WP_128833603.1">
    <property type="nucleotide sequence ID" value="NZ_AP014612.1"/>
</dbReference>